<evidence type="ECO:0000256" key="2">
    <source>
        <dbReference type="ARBA" id="ARBA00022801"/>
    </source>
</evidence>
<evidence type="ECO:0000313" key="4">
    <source>
        <dbReference type="EMBL" id="SVC03466.1"/>
    </source>
</evidence>
<keyword evidence="2" id="KW-0378">Hydrolase</keyword>
<dbReference type="PANTHER" id="PTHR45953:SF1">
    <property type="entry name" value="IDURONATE 2-SULFATASE"/>
    <property type="match status" value="1"/>
</dbReference>
<feature type="non-terminal residue" evidence="4">
    <location>
        <position position="1"/>
    </location>
</feature>
<sequence>DRNGREILPEYPVDTREHLRDPTLPEQFKALGYDTALFGKWHIHPAPGIVGFDYSLFPRVHHRHTGQTFVENTGPGDVVDRFSVAFEADKVGEYLGNRGDTPFFMFYSISPPHMPLLDAPQRYVDMYNPDEIPLRPNVNIDGELPFHENWFKIYLWDFLYYDEHLPYTESLPDGFDLQKLIALYYGMTTWVDDTVGRLMDALEKNGLADDTIVVFLSDHGDNLGSHHQFNKGLLIEESIRIPMIFHAPKRWSPDIRTEQVSQIIDVMPTLLDTCGAEIPDKVQGRSLAPLLTGARNSLDDFDAFIETGSGQIGLRTPAHLYGIRLEEDRRTTRDDCDCFYDLEADPYERENLAG</sequence>
<dbReference type="InterPro" id="IPR017850">
    <property type="entry name" value="Alkaline_phosphatase_core_sf"/>
</dbReference>
<reference evidence="4" key="1">
    <citation type="submission" date="2018-05" db="EMBL/GenBank/DDBJ databases">
        <authorList>
            <person name="Lanie J.A."/>
            <person name="Ng W.-L."/>
            <person name="Kazmierczak K.M."/>
            <person name="Andrzejewski T.M."/>
            <person name="Davidsen T.M."/>
            <person name="Wayne K.J."/>
            <person name="Tettelin H."/>
            <person name="Glass J.I."/>
            <person name="Rusch D."/>
            <person name="Podicherti R."/>
            <person name="Tsui H.-C.T."/>
            <person name="Winkler M.E."/>
        </authorList>
    </citation>
    <scope>NUCLEOTIDE SEQUENCE</scope>
</reference>
<evidence type="ECO:0000259" key="3">
    <source>
        <dbReference type="Pfam" id="PF00884"/>
    </source>
</evidence>
<dbReference type="Pfam" id="PF00884">
    <property type="entry name" value="Sulfatase"/>
    <property type="match status" value="1"/>
</dbReference>
<dbReference type="GO" id="GO:0046872">
    <property type="term" value="F:metal ion binding"/>
    <property type="evidence" value="ECO:0007669"/>
    <property type="project" value="UniProtKB-KW"/>
</dbReference>
<accession>A0A382IV31</accession>
<evidence type="ECO:0000256" key="1">
    <source>
        <dbReference type="ARBA" id="ARBA00022723"/>
    </source>
</evidence>
<organism evidence="4">
    <name type="scientific">marine metagenome</name>
    <dbReference type="NCBI Taxonomy" id="408172"/>
    <lineage>
        <taxon>unclassified sequences</taxon>
        <taxon>metagenomes</taxon>
        <taxon>ecological metagenomes</taxon>
    </lineage>
</organism>
<feature type="domain" description="Sulfatase N-terminal" evidence="3">
    <location>
        <begin position="17"/>
        <end position="275"/>
    </location>
</feature>
<proteinExistence type="predicted"/>
<dbReference type="AlphaFoldDB" id="A0A382IV31"/>
<dbReference type="EMBL" id="UINC01069806">
    <property type="protein sequence ID" value="SVC03466.1"/>
    <property type="molecule type" value="Genomic_DNA"/>
</dbReference>
<gene>
    <name evidence="4" type="ORF">METZ01_LOCUS256320</name>
</gene>
<feature type="non-terminal residue" evidence="4">
    <location>
        <position position="354"/>
    </location>
</feature>
<dbReference type="GO" id="GO:0005737">
    <property type="term" value="C:cytoplasm"/>
    <property type="evidence" value="ECO:0007669"/>
    <property type="project" value="TreeGrafter"/>
</dbReference>
<dbReference type="Gene3D" id="3.40.720.10">
    <property type="entry name" value="Alkaline Phosphatase, subunit A"/>
    <property type="match status" value="1"/>
</dbReference>
<dbReference type="PANTHER" id="PTHR45953">
    <property type="entry name" value="IDURONATE 2-SULFATASE"/>
    <property type="match status" value="1"/>
</dbReference>
<protein>
    <recommendedName>
        <fullName evidence="3">Sulfatase N-terminal domain-containing protein</fullName>
    </recommendedName>
</protein>
<dbReference type="SUPFAM" id="SSF53649">
    <property type="entry name" value="Alkaline phosphatase-like"/>
    <property type="match status" value="1"/>
</dbReference>
<dbReference type="InterPro" id="IPR000917">
    <property type="entry name" value="Sulfatase_N"/>
</dbReference>
<dbReference type="GO" id="GO:0008484">
    <property type="term" value="F:sulfuric ester hydrolase activity"/>
    <property type="evidence" value="ECO:0007669"/>
    <property type="project" value="TreeGrafter"/>
</dbReference>
<name>A0A382IV31_9ZZZZ</name>
<keyword evidence="1" id="KW-0479">Metal-binding</keyword>